<gene>
    <name evidence="2" type="ORF">GCM10010917_28960</name>
</gene>
<dbReference type="RefSeq" id="WP_094093891.1">
    <property type="nucleotide sequence ID" value="NZ_BMHF01000009.1"/>
</dbReference>
<proteinExistence type="predicted"/>
<name>A0ABQ1GE33_9BACL</name>
<reference evidence="3" key="1">
    <citation type="journal article" date="2019" name="Int. J. Syst. Evol. Microbiol.">
        <title>The Global Catalogue of Microorganisms (GCM) 10K type strain sequencing project: providing services to taxonomists for standard genome sequencing and annotation.</title>
        <authorList>
            <consortium name="The Broad Institute Genomics Platform"/>
            <consortium name="The Broad Institute Genome Sequencing Center for Infectious Disease"/>
            <person name="Wu L."/>
            <person name="Ma J."/>
        </authorList>
    </citation>
    <scope>NUCLEOTIDE SEQUENCE [LARGE SCALE GENOMIC DNA]</scope>
    <source>
        <strain evidence="3">CGMCC 1.15044</strain>
    </source>
</reference>
<dbReference type="EMBL" id="BMHF01000009">
    <property type="protein sequence ID" value="GGA41894.1"/>
    <property type="molecule type" value="Genomic_DNA"/>
</dbReference>
<protein>
    <recommendedName>
        <fullName evidence="4">SPOR domain-containing protein</fullName>
    </recommendedName>
</protein>
<evidence type="ECO:0000313" key="2">
    <source>
        <dbReference type="EMBL" id="GGA41894.1"/>
    </source>
</evidence>
<dbReference type="Proteomes" id="UP000609323">
    <property type="component" value="Unassembled WGS sequence"/>
</dbReference>
<evidence type="ECO:0000313" key="3">
    <source>
        <dbReference type="Proteomes" id="UP000609323"/>
    </source>
</evidence>
<evidence type="ECO:0008006" key="4">
    <source>
        <dbReference type="Google" id="ProtNLM"/>
    </source>
</evidence>
<feature type="region of interest" description="Disordered" evidence="1">
    <location>
        <begin position="76"/>
        <end position="114"/>
    </location>
</feature>
<comment type="caution">
    <text evidence="2">The sequence shown here is derived from an EMBL/GenBank/DDBJ whole genome shotgun (WGS) entry which is preliminary data.</text>
</comment>
<evidence type="ECO:0000256" key="1">
    <source>
        <dbReference type="SAM" id="MobiDB-lite"/>
    </source>
</evidence>
<organism evidence="2 3">
    <name type="scientific">Paenibacillus physcomitrellae</name>
    <dbReference type="NCBI Taxonomy" id="1619311"/>
    <lineage>
        <taxon>Bacteria</taxon>
        <taxon>Bacillati</taxon>
        <taxon>Bacillota</taxon>
        <taxon>Bacilli</taxon>
        <taxon>Bacillales</taxon>
        <taxon>Paenibacillaceae</taxon>
        <taxon>Paenibacillus</taxon>
    </lineage>
</organism>
<keyword evidence="3" id="KW-1185">Reference proteome</keyword>
<feature type="compositionally biased region" description="Basic and acidic residues" evidence="1">
    <location>
        <begin position="86"/>
        <end position="100"/>
    </location>
</feature>
<sequence>MSRHIQAYFKTEDDAESARTRLIGYSMENLEVGRLEGGLGNDHEILIPIAPVGNTPGMYAGGAQTAGGVGGGVYTTQGAIPLNNVRDNETEAERDRREDRPEQDDLELGTYPLSNDDYNDLQYVLSARVDDQQYEEVVQKLRSEGAYVERFD</sequence>
<accession>A0ABQ1GE33</accession>